<organism evidence="11 12">
    <name type="scientific">Xanthomonas hortorum pv. carotae</name>
    <dbReference type="NCBI Taxonomy" id="487904"/>
    <lineage>
        <taxon>Bacteria</taxon>
        <taxon>Pseudomonadati</taxon>
        <taxon>Pseudomonadota</taxon>
        <taxon>Gammaproteobacteria</taxon>
        <taxon>Lysobacterales</taxon>
        <taxon>Lysobacteraceae</taxon>
        <taxon>Xanthomonas</taxon>
    </lineage>
</organism>
<dbReference type="InterPro" id="IPR037151">
    <property type="entry name" value="AlkB-like_sf"/>
</dbReference>
<evidence type="ECO:0000256" key="2">
    <source>
        <dbReference type="ARBA" id="ARBA00022723"/>
    </source>
</evidence>
<evidence type="ECO:0000256" key="6">
    <source>
        <dbReference type="ARBA" id="ARBA00023002"/>
    </source>
</evidence>
<feature type="binding site" evidence="9">
    <location>
        <position position="137"/>
    </location>
    <ligand>
        <name>2-oxoglutarate</name>
        <dbReference type="ChEBI" id="CHEBI:16810"/>
    </ligand>
</feature>
<dbReference type="SUPFAM" id="SSF51197">
    <property type="entry name" value="Clavaminate synthase-like"/>
    <property type="match status" value="1"/>
</dbReference>
<dbReference type="EMBL" id="CAJDKC010000005">
    <property type="protein sequence ID" value="CAD0361917.1"/>
    <property type="molecule type" value="Genomic_DNA"/>
</dbReference>
<dbReference type="InterPro" id="IPR032852">
    <property type="entry name" value="ALKBH2"/>
</dbReference>
<feature type="binding site" evidence="9">
    <location>
        <position position="139"/>
    </location>
    <ligand>
        <name>2-oxoglutarate</name>
        <dbReference type="ChEBI" id="CHEBI:16810"/>
    </ligand>
</feature>
<dbReference type="InterPro" id="IPR005123">
    <property type="entry name" value="Oxoglu/Fe-dep_dioxygenase_dom"/>
</dbReference>
<dbReference type="GO" id="GO:0035516">
    <property type="term" value="F:broad specificity oxidative DNA demethylase activity"/>
    <property type="evidence" value="ECO:0007669"/>
    <property type="project" value="TreeGrafter"/>
</dbReference>
<comment type="cofactor">
    <cofactor evidence="1">
        <name>Fe(2+)</name>
        <dbReference type="ChEBI" id="CHEBI:29033"/>
    </cofactor>
</comment>
<feature type="binding site" evidence="9">
    <location>
        <position position="223"/>
    </location>
    <ligand>
        <name>2-oxoglutarate</name>
        <dbReference type="ChEBI" id="CHEBI:16810"/>
    </ligand>
</feature>
<evidence type="ECO:0000313" key="11">
    <source>
        <dbReference type="EMBL" id="CAD0361917.1"/>
    </source>
</evidence>
<dbReference type="EMBL" id="CAJDKC010000005">
    <property type="protein sequence ID" value="CAD0361916.1"/>
    <property type="molecule type" value="Genomic_DNA"/>
</dbReference>
<feature type="binding site" evidence="9">
    <location>
        <position position="207"/>
    </location>
    <ligand>
        <name>2-oxoglutarate</name>
        <dbReference type="ChEBI" id="CHEBI:16810"/>
    </ligand>
</feature>
<protein>
    <recommendedName>
        <fullName evidence="10">Fe2OG dioxygenase domain-containing protein</fullName>
    </recommendedName>
</protein>
<keyword evidence="5" id="KW-0223">Dioxygenase</keyword>
<keyword evidence="4" id="KW-0460">Magnesium</keyword>
<feature type="binding site" evidence="9">
    <location>
        <position position="219"/>
    </location>
    <ligand>
        <name>2-oxoglutarate</name>
        <dbReference type="ChEBI" id="CHEBI:16810"/>
    </ligand>
</feature>
<dbReference type="PANTHER" id="PTHR31573:SF1">
    <property type="entry name" value="DNA OXIDATIVE DEMETHYLASE ALKBH2"/>
    <property type="match status" value="1"/>
</dbReference>
<evidence type="ECO:0000256" key="7">
    <source>
        <dbReference type="ARBA" id="ARBA00023004"/>
    </source>
</evidence>
<dbReference type="AlphaFoldDB" id="A0A6V7FFB3"/>
<comment type="caution">
    <text evidence="11">The sequence shown here is derived from an EMBL/GenBank/DDBJ whole genome shotgun (WGS) entry which is preliminary data.</text>
</comment>
<evidence type="ECO:0000256" key="3">
    <source>
        <dbReference type="ARBA" id="ARBA00022763"/>
    </source>
</evidence>
<reference evidence="11 12" key="1">
    <citation type="submission" date="2020-07" db="EMBL/GenBank/DDBJ databases">
        <authorList>
            <person name="Pothier F. J."/>
        </authorList>
    </citation>
    <scope>NUCLEOTIDE SEQUENCE [LARGE SCALE GENOMIC DNA]</scope>
    <source>
        <strain evidence="11 12">CFBP 7900</strain>
    </source>
</reference>
<evidence type="ECO:0000313" key="12">
    <source>
        <dbReference type="Proteomes" id="UP000587508"/>
    </source>
</evidence>
<dbReference type="GO" id="GO:0006307">
    <property type="term" value="P:DNA alkylation repair"/>
    <property type="evidence" value="ECO:0007669"/>
    <property type="project" value="TreeGrafter"/>
</dbReference>
<evidence type="ECO:0000256" key="5">
    <source>
        <dbReference type="ARBA" id="ARBA00022964"/>
    </source>
</evidence>
<feature type="binding site" evidence="9">
    <location>
        <position position="152"/>
    </location>
    <ligand>
        <name>substrate</name>
    </ligand>
</feature>
<feature type="domain" description="Fe2OG dioxygenase" evidence="10">
    <location>
        <begin position="130"/>
        <end position="228"/>
    </location>
</feature>
<keyword evidence="3" id="KW-0227">DNA damage</keyword>
<keyword evidence="2" id="KW-0479">Metal-binding</keyword>
<sequence>MANAHFPGFDVTAANRIDSSALRGAAQRVRASVCRMKIRVALPQAEIAWCRGWLQAAQADVLMQALLQDVRWEVHRIRMFGRMVDSPRLSSWIGDAEASYRYSGTRFAPQPWLEALQPVRTRLQDETGHPFNSVLVNRYRSGNDAMGWHSDDEPELGAQPLIASLSLGATRRFAFKHRDDAALKQTLELGHGDLLLMGGDTQRHYKHALPRTVKPVGERINLTFRQIAMRVSSDKSG</sequence>
<proteinExistence type="predicted"/>
<accession>A0A6V7FFB3</accession>
<dbReference type="PANTHER" id="PTHR31573">
    <property type="entry name" value="ALPHA-KETOGLUTARATE-DEPENDENT DIOXYGENASE ALKB HOMOLOG 2"/>
    <property type="match status" value="1"/>
</dbReference>
<gene>
    <name evidence="11" type="ORF">CFBP7900_36850</name>
</gene>
<evidence type="ECO:0000259" key="10">
    <source>
        <dbReference type="PROSITE" id="PS51471"/>
    </source>
</evidence>
<keyword evidence="7" id="KW-0408">Iron</keyword>
<dbReference type="GO" id="GO:0051747">
    <property type="term" value="F:cytosine C-5 DNA demethylase activity"/>
    <property type="evidence" value="ECO:0007669"/>
    <property type="project" value="TreeGrafter"/>
</dbReference>
<evidence type="ECO:0000256" key="8">
    <source>
        <dbReference type="ARBA" id="ARBA00023204"/>
    </source>
</evidence>
<dbReference type="InterPro" id="IPR027450">
    <property type="entry name" value="AlkB-like"/>
</dbReference>
<feature type="binding site" evidence="9">
    <location>
        <position position="149"/>
    </location>
    <ligand>
        <name>2-oxoglutarate</name>
        <dbReference type="ChEBI" id="CHEBI:16810"/>
    </ligand>
</feature>
<keyword evidence="8" id="KW-0234">DNA repair</keyword>
<dbReference type="FunFam" id="2.60.120.590:FF:000004">
    <property type="entry name" value="DNA oxidative demethylase ALKBH2"/>
    <property type="match status" value="1"/>
</dbReference>
<evidence type="ECO:0000256" key="9">
    <source>
        <dbReference type="PIRSR" id="PIRSR632852-1"/>
    </source>
</evidence>
<feature type="binding site" evidence="9">
    <location>
        <begin position="100"/>
        <end position="102"/>
    </location>
    <ligand>
        <name>substrate</name>
    </ligand>
</feature>
<dbReference type="PROSITE" id="PS51471">
    <property type="entry name" value="FE2OG_OXY"/>
    <property type="match status" value="1"/>
</dbReference>
<evidence type="ECO:0000256" key="1">
    <source>
        <dbReference type="ARBA" id="ARBA00001954"/>
    </source>
</evidence>
<feature type="binding site" evidence="9">
    <location>
        <begin position="80"/>
        <end position="82"/>
    </location>
    <ligand>
        <name>substrate</name>
    </ligand>
</feature>
<dbReference type="Gene3D" id="2.60.120.590">
    <property type="entry name" value="Alpha-ketoglutarate-dependent dioxygenase AlkB-like"/>
    <property type="match status" value="1"/>
</dbReference>
<keyword evidence="6" id="KW-0560">Oxidoreductase</keyword>
<evidence type="ECO:0000256" key="4">
    <source>
        <dbReference type="ARBA" id="ARBA00022842"/>
    </source>
</evidence>
<dbReference type="GO" id="GO:0008198">
    <property type="term" value="F:ferrous iron binding"/>
    <property type="evidence" value="ECO:0007669"/>
    <property type="project" value="TreeGrafter"/>
</dbReference>
<name>A0A6V7FFB3_9XANT</name>
<dbReference type="Proteomes" id="UP000587508">
    <property type="component" value="Unassembled WGS sequence"/>
</dbReference>
<feature type="binding site" evidence="9">
    <location>
        <position position="225"/>
    </location>
    <ligand>
        <name>2-oxoglutarate</name>
        <dbReference type="ChEBI" id="CHEBI:16810"/>
    </ligand>
</feature>
<dbReference type="Pfam" id="PF13532">
    <property type="entry name" value="2OG-FeII_Oxy_2"/>
    <property type="match status" value="1"/>
</dbReference>